<name>A0A9D1R4B9_9FIRM</name>
<protein>
    <recommendedName>
        <fullName evidence="6">Ribonuclease H</fullName>
        <ecNumber evidence="5">3.1.26.4</ecNumber>
    </recommendedName>
</protein>
<evidence type="ECO:0000313" key="13">
    <source>
        <dbReference type="EMBL" id="HIW81456.1"/>
    </source>
</evidence>
<dbReference type="GO" id="GO:0003676">
    <property type="term" value="F:nucleic acid binding"/>
    <property type="evidence" value="ECO:0007669"/>
    <property type="project" value="InterPro"/>
</dbReference>
<organism evidence="13 14">
    <name type="scientific">Candidatus Acetatifactor stercoripullorum</name>
    <dbReference type="NCBI Taxonomy" id="2838414"/>
    <lineage>
        <taxon>Bacteria</taxon>
        <taxon>Bacillati</taxon>
        <taxon>Bacillota</taxon>
        <taxon>Clostridia</taxon>
        <taxon>Lachnospirales</taxon>
        <taxon>Lachnospiraceae</taxon>
        <taxon>Acetatifactor</taxon>
    </lineage>
</organism>
<dbReference type="InterPro" id="IPR036397">
    <property type="entry name" value="RNaseH_sf"/>
</dbReference>
<evidence type="ECO:0000259" key="12">
    <source>
        <dbReference type="PROSITE" id="PS50879"/>
    </source>
</evidence>
<dbReference type="InterPro" id="IPR011320">
    <property type="entry name" value="RNase_H1_N"/>
</dbReference>
<keyword evidence="11" id="KW-0460">Magnesium</keyword>
<comment type="catalytic activity">
    <reaction evidence="1">
        <text>Endonucleolytic cleavage to 5'-phosphomonoester.</text>
        <dbReference type="EC" id="3.1.26.4"/>
    </reaction>
</comment>
<dbReference type="InterPro" id="IPR009027">
    <property type="entry name" value="Ribosomal_bL9/RNase_H1_N"/>
</dbReference>
<dbReference type="Gene3D" id="3.40.970.10">
    <property type="entry name" value="Ribonuclease H1, N-terminal domain"/>
    <property type="match status" value="1"/>
</dbReference>
<dbReference type="Proteomes" id="UP000824265">
    <property type="component" value="Unassembled WGS sequence"/>
</dbReference>
<reference evidence="13" key="2">
    <citation type="submission" date="2021-04" db="EMBL/GenBank/DDBJ databases">
        <authorList>
            <person name="Gilroy R."/>
        </authorList>
    </citation>
    <scope>NUCLEOTIDE SEQUENCE</scope>
    <source>
        <strain evidence="13">CHK195-6426</strain>
    </source>
</reference>
<evidence type="ECO:0000256" key="4">
    <source>
        <dbReference type="ARBA" id="ARBA00005300"/>
    </source>
</evidence>
<evidence type="ECO:0000256" key="6">
    <source>
        <dbReference type="ARBA" id="ARBA00017721"/>
    </source>
</evidence>
<dbReference type="PANTHER" id="PTHR10642:SF26">
    <property type="entry name" value="RIBONUCLEASE H1"/>
    <property type="match status" value="1"/>
</dbReference>
<feature type="domain" description="RNase H type-1" evidence="12">
    <location>
        <begin position="61"/>
        <end position="199"/>
    </location>
</feature>
<reference evidence="13" key="1">
    <citation type="journal article" date="2021" name="PeerJ">
        <title>Extensive microbial diversity within the chicken gut microbiome revealed by metagenomics and culture.</title>
        <authorList>
            <person name="Gilroy R."/>
            <person name="Ravi A."/>
            <person name="Getino M."/>
            <person name="Pursley I."/>
            <person name="Horton D.L."/>
            <person name="Alikhan N.F."/>
            <person name="Baker D."/>
            <person name="Gharbi K."/>
            <person name="Hall N."/>
            <person name="Watson M."/>
            <person name="Adriaenssens E.M."/>
            <person name="Foster-Nyarko E."/>
            <person name="Jarju S."/>
            <person name="Secka A."/>
            <person name="Antonio M."/>
            <person name="Oren A."/>
            <person name="Chaudhuri R.R."/>
            <person name="La Ragione R."/>
            <person name="Hildebrand F."/>
            <person name="Pallen M.J."/>
        </authorList>
    </citation>
    <scope>NUCLEOTIDE SEQUENCE</scope>
    <source>
        <strain evidence="13">CHK195-6426</strain>
    </source>
</reference>
<evidence type="ECO:0000256" key="10">
    <source>
        <dbReference type="ARBA" id="ARBA00022801"/>
    </source>
</evidence>
<dbReference type="GO" id="GO:0043137">
    <property type="term" value="P:DNA replication, removal of RNA primer"/>
    <property type="evidence" value="ECO:0007669"/>
    <property type="project" value="TreeGrafter"/>
</dbReference>
<evidence type="ECO:0000313" key="14">
    <source>
        <dbReference type="Proteomes" id="UP000824265"/>
    </source>
</evidence>
<evidence type="ECO:0000256" key="8">
    <source>
        <dbReference type="ARBA" id="ARBA00022723"/>
    </source>
</evidence>
<dbReference type="InterPro" id="IPR012337">
    <property type="entry name" value="RNaseH-like_sf"/>
</dbReference>
<proteinExistence type="inferred from homology"/>
<gene>
    <name evidence="13" type="ORF">H9742_08070</name>
</gene>
<dbReference type="PROSITE" id="PS50879">
    <property type="entry name" value="RNASE_H_1"/>
    <property type="match status" value="1"/>
</dbReference>
<accession>A0A9D1R4B9</accession>
<dbReference type="InterPro" id="IPR050092">
    <property type="entry name" value="RNase_H"/>
</dbReference>
<dbReference type="Pfam" id="PF01693">
    <property type="entry name" value="Cauli_VI"/>
    <property type="match status" value="1"/>
</dbReference>
<sequence length="223" mass="24570">MAGKKYYVVKKGSKTGIFTSWTECRASVEGYPGACYKGFATLSEAKAYLEEADTPAAASLQQGQLLAYVDGSYDDALKKYAFGCVFLLPDGRIFTEYGNGSNEQSLKLRNVTGEMLGAMFAVKFAMANGFGALEICYDYQGIEKWVTGEWKAKTELTKKYAQAMRLWGGKVALRFTKVAAHTNVRYNDLADKLAKTGLVQGNGIPKVRRIEEMEPYDGTDSTE</sequence>
<comment type="caution">
    <text evidence="13">The sequence shown here is derived from an EMBL/GenBank/DDBJ whole genome shotgun (WGS) entry which is preliminary data.</text>
</comment>
<evidence type="ECO:0000256" key="9">
    <source>
        <dbReference type="ARBA" id="ARBA00022759"/>
    </source>
</evidence>
<keyword evidence="9" id="KW-0255">Endonuclease</keyword>
<evidence type="ECO:0000256" key="5">
    <source>
        <dbReference type="ARBA" id="ARBA00012180"/>
    </source>
</evidence>
<evidence type="ECO:0000256" key="1">
    <source>
        <dbReference type="ARBA" id="ARBA00000077"/>
    </source>
</evidence>
<evidence type="ECO:0000256" key="3">
    <source>
        <dbReference type="ARBA" id="ARBA00004065"/>
    </source>
</evidence>
<dbReference type="RefSeq" id="WP_318704082.1">
    <property type="nucleotide sequence ID" value="NZ_CALWMU010000031.1"/>
</dbReference>
<dbReference type="PANTHER" id="PTHR10642">
    <property type="entry name" value="RIBONUCLEASE H1"/>
    <property type="match status" value="1"/>
</dbReference>
<keyword evidence="10" id="KW-0378">Hydrolase</keyword>
<comment type="function">
    <text evidence="3">Endonuclease that specifically degrades the RNA of RNA-DNA hybrids.</text>
</comment>
<dbReference type="FunFam" id="3.40.970.10:FF:000002">
    <property type="entry name" value="Ribonuclease H"/>
    <property type="match status" value="1"/>
</dbReference>
<dbReference type="InterPro" id="IPR002156">
    <property type="entry name" value="RNaseH_domain"/>
</dbReference>
<dbReference type="InterPro" id="IPR037056">
    <property type="entry name" value="RNase_H1_N_sf"/>
</dbReference>
<dbReference type="EC" id="3.1.26.4" evidence="5"/>
<dbReference type="GO" id="GO:0046872">
    <property type="term" value="F:metal ion binding"/>
    <property type="evidence" value="ECO:0007669"/>
    <property type="project" value="UniProtKB-KW"/>
</dbReference>
<dbReference type="EMBL" id="DXGH01000042">
    <property type="protein sequence ID" value="HIW81456.1"/>
    <property type="molecule type" value="Genomic_DNA"/>
</dbReference>
<dbReference type="Gene3D" id="3.30.420.10">
    <property type="entry name" value="Ribonuclease H-like superfamily/Ribonuclease H"/>
    <property type="match status" value="1"/>
</dbReference>
<dbReference type="Pfam" id="PF00075">
    <property type="entry name" value="RNase_H"/>
    <property type="match status" value="1"/>
</dbReference>
<dbReference type="GO" id="GO:0004523">
    <property type="term" value="F:RNA-DNA hybrid ribonuclease activity"/>
    <property type="evidence" value="ECO:0007669"/>
    <property type="project" value="UniProtKB-EC"/>
</dbReference>
<dbReference type="AlphaFoldDB" id="A0A9D1R4B9"/>
<keyword evidence="7" id="KW-0540">Nuclease</keyword>
<comment type="similarity">
    <text evidence="4">Belongs to the RNase H family.</text>
</comment>
<dbReference type="SUPFAM" id="SSF55658">
    <property type="entry name" value="L9 N-domain-like"/>
    <property type="match status" value="1"/>
</dbReference>
<evidence type="ECO:0000256" key="7">
    <source>
        <dbReference type="ARBA" id="ARBA00022722"/>
    </source>
</evidence>
<keyword evidence="8" id="KW-0479">Metal-binding</keyword>
<comment type="cofactor">
    <cofactor evidence="2">
        <name>Mg(2+)</name>
        <dbReference type="ChEBI" id="CHEBI:18420"/>
    </cofactor>
</comment>
<evidence type="ECO:0000256" key="11">
    <source>
        <dbReference type="ARBA" id="ARBA00022842"/>
    </source>
</evidence>
<dbReference type="SUPFAM" id="SSF53098">
    <property type="entry name" value="Ribonuclease H-like"/>
    <property type="match status" value="1"/>
</dbReference>
<dbReference type="CDD" id="cd09277">
    <property type="entry name" value="RNase_HI_bacteria_like"/>
    <property type="match status" value="1"/>
</dbReference>
<evidence type="ECO:0000256" key="2">
    <source>
        <dbReference type="ARBA" id="ARBA00001946"/>
    </source>
</evidence>